<protein>
    <submittedName>
        <fullName evidence="2">Uncharacterized protein</fullName>
    </submittedName>
</protein>
<dbReference type="GeneID" id="92816817"/>
<dbReference type="RefSeq" id="WP_009133202.1">
    <property type="nucleotide sequence ID" value="NZ_CP102250.1"/>
</dbReference>
<comment type="caution">
    <text evidence="2">The sequence shown here is derived from an EMBL/GenBank/DDBJ whole genome shotgun (WGS) entry which is preliminary data.</text>
</comment>
<dbReference type="Proteomes" id="UP000006008">
    <property type="component" value="Unassembled WGS sequence"/>
</dbReference>
<dbReference type="AlphaFoldDB" id="G5H636"/>
<gene>
    <name evidence="2" type="ORF">HMPREF9450_00396</name>
</gene>
<keyword evidence="3" id="KW-1185">Reference proteome</keyword>
<name>G5H636_9BACT</name>
<reference evidence="2 3" key="1">
    <citation type="submission" date="2011-08" db="EMBL/GenBank/DDBJ databases">
        <title>The Genome Sequence of Alistipes indistinctus YIT 12060.</title>
        <authorList>
            <consortium name="The Broad Institute Genome Sequencing Platform"/>
            <person name="Earl A."/>
            <person name="Ward D."/>
            <person name="Feldgarden M."/>
            <person name="Gevers D."/>
            <person name="Morotomi M."/>
            <person name="Young S.K."/>
            <person name="Zeng Q."/>
            <person name="Gargeya S."/>
            <person name="Fitzgerald M."/>
            <person name="Haas B."/>
            <person name="Abouelleil A."/>
            <person name="Alvarado L."/>
            <person name="Arachchi H.M."/>
            <person name="Berlin A."/>
            <person name="Brown A."/>
            <person name="Chapman S.B."/>
            <person name="Chen Z."/>
            <person name="Dunbar C."/>
            <person name="Freedman E."/>
            <person name="Gearin G."/>
            <person name="Gellesch M."/>
            <person name="Goldberg J."/>
            <person name="Griggs A."/>
            <person name="Gujja S."/>
            <person name="Heiman D."/>
            <person name="Howarth C."/>
            <person name="Larson L."/>
            <person name="Lui A."/>
            <person name="MacDonald P.J.P."/>
            <person name="Montmayeur A."/>
            <person name="Murphy C."/>
            <person name="Neiman D."/>
            <person name="Pearson M."/>
            <person name="Priest M."/>
            <person name="Roberts A."/>
            <person name="Saif S."/>
            <person name="Shea T."/>
            <person name="Shenoy N."/>
            <person name="Sisk P."/>
            <person name="Stolte C."/>
            <person name="Sykes S."/>
            <person name="Wortman J."/>
            <person name="Nusbaum C."/>
            <person name="Birren B."/>
        </authorList>
    </citation>
    <scope>NUCLEOTIDE SEQUENCE [LARGE SCALE GENOMIC DNA]</scope>
    <source>
        <strain evidence="2 3">YIT 12060</strain>
    </source>
</reference>
<dbReference type="EMBL" id="ADLD01000004">
    <property type="protein sequence ID" value="EHB93130.1"/>
    <property type="molecule type" value="Genomic_DNA"/>
</dbReference>
<dbReference type="STRING" id="742725.HMPREF9450_00396"/>
<evidence type="ECO:0000256" key="1">
    <source>
        <dbReference type="SAM" id="MobiDB-lite"/>
    </source>
</evidence>
<sequence>MGCKKCGGCTDGTGCKKGRERLAKLQTKAENKLLSDTEKREEKEKKRKTKKVKKKEKKNK</sequence>
<dbReference type="PATRIC" id="fig|742725.3.peg.440"/>
<evidence type="ECO:0000313" key="3">
    <source>
        <dbReference type="Proteomes" id="UP000006008"/>
    </source>
</evidence>
<feature type="compositionally biased region" description="Basic and acidic residues" evidence="1">
    <location>
        <begin position="26"/>
        <end position="44"/>
    </location>
</feature>
<feature type="compositionally biased region" description="Basic residues" evidence="1">
    <location>
        <begin position="45"/>
        <end position="60"/>
    </location>
</feature>
<proteinExistence type="predicted"/>
<organism evidence="2 3">
    <name type="scientific">Alistipes indistinctus YIT 12060</name>
    <dbReference type="NCBI Taxonomy" id="742725"/>
    <lineage>
        <taxon>Bacteria</taxon>
        <taxon>Pseudomonadati</taxon>
        <taxon>Bacteroidota</taxon>
        <taxon>Bacteroidia</taxon>
        <taxon>Bacteroidales</taxon>
        <taxon>Rikenellaceae</taxon>
        <taxon>Alistipes</taxon>
    </lineage>
</organism>
<accession>G5H636</accession>
<evidence type="ECO:0000313" key="2">
    <source>
        <dbReference type="EMBL" id="EHB93130.1"/>
    </source>
</evidence>
<dbReference type="HOGENOM" id="CLU_2930870_0_0_10"/>
<feature type="region of interest" description="Disordered" evidence="1">
    <location>
        <begin position="26"/>
        <end position="60"/>
    </location>
</feature>